<dbReference type="SUPFAM" id="SSF53098">
    <property type="entry name" value="Ribonuclease H-like"/>
    <property type="match status" value="1"/>
</dbReference>
<organism evidence="7 8">
    <name type="scientific">Dermabacter jinjuensis</name>
    <dbReference type="NCBI Taxonomy" id="1667168"/>
    <lineage>
        <taxon>Bacteria</taxon>
        <taxon>Bacillati</taxon>
        <taxon>Actinomycetota</taxon>
        <taxon>Actinomycetes</taxon>
        <taxon>Micrococcales</taxon>
        <taxon>Dermabacteraceae</taxon>
        <taxon>Dermabacter</taxon>
    </lineage>
</organism>
<evidence type="ECO:0000256" key="5">
    <source>
        <dbReference type="HAMAP-Rule" id="MF_00651"/>
    </source>
</evidence>
<evidence type="ECO:0000256" key="4">
    <source>
        <dbReference type="ARBA" id="ARBA00022801"/>
    </source>
</evidence>
<dbReference type="CDD" id="cd16964">
    <property type="entry name" value="YqgF"/>
    <property type="match status" value="1"/>
</dbReference>
<keyword evidence="2 5" id="KW-0690">Ribosome biogenesis</keyword>
<evidence type="ECO:0000256" key="1">
    <source>
        <dbReference type="ARBA" id="ARBA00022490"/>
    </source>
</evidence>
<reference evidence="7 8" key="1">
    <citation type="journal article" date="2016" name="Int. J. Syst. Evol. Microbiol.">
        <title>Dermabacter jinjuensis sp. nov., a novel species of the genus Dermabacter isolated from a clinical specimen.</title>
        <authorList>
            <person name="Park Y.K."/>
            <person name="Lee K.M."/>
            <person name="Lee W.K."/>
            <person name="Cho M.J."/>
            <person name="Lee H.S."/>
            <person name="Cho Y.G."/>
            <person name="Lee Y.C."/>
            <person name="Lee W.K."/>
            <person name="Seong W.K."/>
            <person name="Hwang K.J."/>
        </authorList>
    </citation>
    <scope>NUCLEOTIDE SEQUENCE [LARGE SCALE GENOMIC DNA]</scope>
    <source>
        <strain evidence="7 8">32T</strain>
    </source>
</reference>
<comment type="subcellular location">
    <subcellularLocation>
        <location evidence="5">Cytoplasm</location>
    </subcellularLocation>
</comment>
<dbReference type="PANTHER" id="PTHR33317">
    <property type="entry name" value="POLYNUCLEOTIDYL TRANSFERASE, RIBONUCLEASE H-LIKE SUPERFAMILY PROTEIN"/>
    <property type="match status" value="1"/>
</dbReference>
<protein>
    <recommendedName>
        <fullName evidence="5">Putative pre-16S rRNA nuclease</fullName>
        <ecNumber evidence="5">3.1.-.-</ecNumber>
    </recommendedName>
</protein>
<feature type="domain" description="YqgF/RNase H-like" evidence="6">
    <location>
        <begin position="6"/>
        <end position="109"/>
    </location>
</feature>
<dbReference type="HAMAP" id="MF_00651">
    <property type="entry name" value="Nuclease_YqgF"/>
    <property type="match status" value="1"/>
</dbReference>
<dbReference type="InterPro" id="IPR006641">
    <property type="entry name" value="YqgF/RNaseH-like_dom"/>
</dbReference>
<dbReference type="Gene3D" id="3.30.420.140">
    <property type="entry name" value="YqgF/RNase H-like domain"/>
    <property type="match status" value="1"/>
</dbReference>
<comment type="similarity">
    <text evidence="5">Belongs to the YqgF HJR family.</text>
</comment>
<keyword evidence="3 5" id="KW-0540">Nuclease</keyword>
<dbReference type="SMART" id="SM00732">
    <property type="entry name" value="YqgFc"/>
    <property type="match status" value="1"/>
</dbReference>
<dbReference type="PANTHER" id="PTHR33317:SF4">
    <property type="entry name" value="POLYNUCLEOTIDYL TRANSFERASE, RIBONUCLEASE H-LIKE SUPERFAMILY PROTEIN"/>
    <property type="match status" value="1"/>
</dbReference>
<dbReference type="InterPro" id="IPR005227">
    <property type="entry name" value="YqgF"/>
</dbReference>
<proteinExistence type="inferred from homology"/>
<evidence type="ECO:0000313" key="7">
    <source>
        <dbReference type="EMBL" id="ATH96632.1"/>
    </source>
</evidence>
<dbReference type="Proteomes" id="UP000815698">
    <property type="component" value="Chromosome"/>
</dbReference>
<keyword evidence="8" id="KW-1185">Reference proteome</keyword>
<evidence type="ECO:0000259" key="6">
    <source>
        <dbReference type="SMART" id="SM00732"/>
    </source>
</evidence>
<gene>
    <name evidence="7" type="ORF">COP05_05650</name>
</gene>
<dbReference type="InterPro" id="IPR012337">
    <property type="entry name" value="RNaseH-like_sf"/>
</dbReference>
<evidence type="ECO:0000313" key="8">
    <source>
        <dbReference type="Proteomes" id="UP000815698"/>
    </source>
</evidence>
<accession>A0ABN5DPU3</accession>
<evidence type="ECO:0000256" key="3">
    <source>
        <dbReference type="ARBA" id="ARBA00022722"/>
    </source>
</evidence>
<evidence type="ECO:0000256" key="2">
    <source>
        <dbReference type="ARBA" id="ARBA00022517"/>
    </source>
</evidence>
<dbReference type="EMBL" id="CP023482">
    <property type="protein sequence ID" value="ATH96632.1"/>
    <property type="molecule type" value="Genomic_DNA"/>
</dbReference>
<name>A0ABN5DPU3_9MICO</name>
<sequence length="160" mass="17522">MMPRRFVRIGVDVGDARVGVARSDADGLLATPVDTFPREEAAPKLQALIAELGAERLYVGKPRLLSGECGTAVEKAHAFIAELAELEPIELEPEYDVYLVDERMSTVSAHRALSDSGRRHRTHRPVIDQVAAVMILQTALDFERARGAAAGEPWSYSDPQ</sequence>
<keyword evidence="4 5" id="KW-0378">Hydrolase</keyword>
<keyword evidence="1 5" id="KW-0963">Cytoplasm</keyword>
<dbReference type="Pfam" id="PF03652">
    <property type="entry name" value="RuvX"/>
    <property type="match status" value="1"/>
</dbReference>
<comment type="function">
    <text evidence="5">Could be a nuclease involved in processing of the 5'-end of pre-16S rRNA.</text>
</comment>
<dbReference type="InterPro" id="IPR037027">
    <property type="entry name" value="YqgF/RNaseH-like_dom_sf"/>
</dbReference>
<dbReference type="NCBIfam" id="TIGR00250">
    <property type="entry name" value="RNAse_H_YqgF"/>
    <property type="match status" value="1"/>
</dbReference>
<dbReference type="EC" id="3.1.-.-" evidence="5"/>
<dbReference type="RefSeq" id="WP_070458648.1">
    <property type="nucleotide sequence ID" value="NZ_CP023482.1"/>
</dbReference>